<dbReference type="Proteomes" id="UP000663862">
    <property type="component" value="Unassembled WGS sequence"/>
</dbReference>
<dbReference type="AlphaFoldDB" id="A0A821JWU0"/>
<dbReference type="SUPFAM" id="SSF53756">
    <property type="entry name" value="UDP-Glycosyltransferase/glycogen phosphorylase"/>
    <property type="match status" value="1"/>
</dbReference>
<name>A0A821JWU0_9BILA</name>
<dbReference type="EMBL" id="CAJOBQ010015795">
    <property type="protein sequence ID" value="CAF4724897.1"/>
    <property type="molecule type" value="Genomic_DNA"/>
</dbReference>
<feature type="non-terminal residue" evidence="1">
    <location>
        <position position="69"/>
    </location>
</feature>
<sequence length="69" mass="7960">MGSIIEAFYYEKPVLCMPFNMDQFSNAVTVVYRGVGLSLFVPNLSPLESLITPYDYRHYAFTSRDVQEK</sequence>
<gene>
    <name evidence="1" type="ORF">TSG867_LOCUS34177</name>
</gene>
<accession>A0A821JWU0</accession>
<protein>
    <submittedName>
        <fullName evidence="1">Uncharacterized protein</fullName>
    </submittedName>
</protein>
<comment type="caution">
    <text evidence="1">The sequence shown here is derived from an EMBL/GenBank/DDBJ whole genome shotgun (WGS) entry which is preliminary data.</text>
</comment>
<evidence type="ECO:0000313" key="2">
    <source>
        <dbReference type="Proteomes" id="UP000663862"/>
    </source>
</evidence>
<dbReference type="Gene3D" id="3.40.50.2000">
    <property type="entry name" value="Glycogen Phosphorylase B"/>
    <property type="match status" value="1"/>
</dbReference>
<reference evidence="1" key="1">
    <citation type="submission" date="2021-02" db="EMBL/GenBank/DDBJ databases">
        <authorList>
            <person name="Nowell W R."/>
        </authorList>
    </citation>
    <scope>NUCLEOTIDE SEQUENCE</scope>
</reference>
<proteinExistence type="predicted"/>
<evidence type="ECO:0000313" key="1">
    <source>
        <dbReference type="EMBL" id="CAF4724897.1"/>
    </source>
</evidence>
<organism evidence="1 2">
    <name type="scientific">Rotaria socialis</name>
    <dbReference type="NCBI Taxonomy" id="392032"/>
    <lineage>
        <taxon>Eukaryota</taxon>
        <taxon>Metazoa</taxon>
        <taxon>Spiralia</taxon>
        <taxon>Gnathifera</taxon>
        <taxon>Rotifera</taxon>
        <taxon>Eurotatoria</taxon>
        <taxon>Bdelloidea</taxon>
        <taxon>Philodinida</taxon>
        <taxon>Philodinidae</taxon>
        <taxon>Rotaria</taxon>
    </lineage>
</organism>